<organism evidence="1 2">
    <name type="scientific">Ramlibacter monticola</name>
    <dbReference type="NCBI Taxonomy" id="1926872"/>
    <lineage>
        <taxon>Bacteria</taxon>
        <taxon>Pseudomonadati</taxon>
        <taxon>Pseudomonadota</taxon>
        <taxon>Betaproteobacteria</taxon>
        <taxon>Burkholderiales</taxon>
        <taxon>Comamonadaceae</taxon>
        <taxon>Ramlibacter</taxon>
    </lineage>
</organism>
<keyword evidence="2" id="KW-1185">Reference proteome</keyword>
<sequence>MLFEPRLAGRVLQVQAMDETFVDGIHLGTLMTLLDRLGAKLFLDQ</sequence>
<comment type="caution">
    <text evidence="1">The sequence shown here is derived from an EMBL/GenBank/DDBJ whole genome shotgun (WGS) entry which is preliminary data.</text>
</comment>
<protein>
    <submittedName>
        <fullName evidence="1">Uncharacterized protein</fullName>
    </submittedName>
</protein>
<dbReference type="RefSeq" id="WP_201676770.1">
    <property type="nucleotide sequence ID" value="NZ_JAEQNE010000007.1"/>
</dbReference>
<dbReference type="Proteomes" id="UP000599109">
    <property type="component" value="Unassembled WGS sequence"/>
</dbReference>
<name>A0A936Z5S5_9BURK</name>
<reference evidence="1 2" key="1">
    <citation type="journal article" date="2017" name="Int. J. Syst. Evol. Microbiol.">
        <title>Ramlibacter monticola sp. nov., isolated from forest soil.</title>
        <authorList>
            <person name="Chaudhary D.K."/>
            <person name="Kim J."/>
        </authorList>
    </citation>
    <scope>NUCLEOTIDE SEQUENCE [LARGE SCALE GENOMIC DNA]</scope>
    <source>
        <strain evidence="1 2">KACC 19175</strain>
    </source>
</reference>
<proteinExistence type="predicted"/>
<dbReference type="EMBL" id="JAEQNE010000007">
    <property type="protein sequence ID" value="MBL0394102.1"/>
    <property type="molecule type" value="Genomic_DNA"/>
</dbReference>
<gene>
    <name evidence="1" type="ORF">JJ685_23385</name>
</gene>
<dbReference type="AlphaFoldDB" id="A0A936Z5S5"/>
<evidence type="ECO:0000313" key="1">
    <source>
        <dbReference type="EMBL" id="MBL0394102.1"/>
    </source>
</evidence>
<accession>A0A936Z5S5</accession>
<evidence type="ECO:0000313" key="2">
    <source>
        <dbReference type="Proteomes" id="UP000599109"/>
    </source>
</evidence>